<name>A0A8A3NUU1_9HELO</name>
<feature type="compositionally biased region" description="Polar residues" evidence="1">
    <location>
        <begin position="24"/>
        <end position="36"/>
    </location>
</feature>
<evidence type="ECO:0000313" key="2">
    <source>
        <dbReference type="EMBL" id="QSZ29465.1"/>
    </source>
</evidence>
<dbReference type="EMBL" id="CP063405">
    <property type="protein sequence ID" value="QSZ29465.1"/>
    <property type="molecule type" value="Genomic_DNA"/>
</dbReference>
<organism evidence="2 3">
    <name type="scientific">Monilinia vaccinii-corymbosi</name>
    <dbReference type="NCBI Taxonomy" id="61207"/>
    <lineage>
        <taxon>Eukaryota</taxon>
        <taxon>Fungi</taxon>
        <taxon>Dikarya</taxon>
        <taxon>Ascomycota</taxon>
        <taxon>Pezizomycotina</taxon>
        <taxon>Leotiomycetes</taxon>
        <taxon>Helotiales</taxon>
        <taxon>Sclerotiniaceae</taxon>
        <taxon>Monilinia</taxon>
    </lineage>
</organism>
<evidence type="ECO:0000256" key="1">
    <source>
        <dbReference type="SAM" id="MobiDB-lite"/>
    </source>
</evidence>
<dbReference type="AlphaFoldDB" id="A0A8A3NUU1"/>
<evidence type="ECO:0000313" key="3">
    <source>
        <dbReference type="Proteomes" id="UP000672032"/>
    </source>
</evidence>
<gene>
    <name evidence="2" type="ORF">DSL72_003979</name>
</gene>
<feature type="compositionally biased region" description="Polar residues" evidence="1">
    <location>
        <begin position="44"/>
        <end position="70"/>
    </location>
</feature>
<feature type="region of interest" description="Disordered" evidence="1">
    <location>
        <begin position="1"/>
        <end position="70"/>
    </location>
</feature>
<feature type="region of interest" description="Disordered" evidence="1">
    <location>
        <begin position="87"/>
        <end position="127"/>
    </location>
</feature>
<dbReference type="Proteomes" id="UP000672032">
    <property type="component" value="Chromosome 1"/>
</dbReference>
<sequence>MLVHHPVSATAVGPDSGRALRLSPSITNTKSTSKSAQAADVGSHDNQFAGTTPSPSIVSTHSQAAPPSPLLTSILTETSNSCDISCLSSKDKMTGKNTVEPVQNTTSIDDRNDIRSPPFLKMNQSNP</sequence>
<proteinExistence type="predicted"/>
<reference evidence="2" key="1">
    <citation type="submission" date="2020-10" db="EMBL/GenBank/DDBJ databases">
        <title>Genome Sequence of Monilinia vaccinii-corymbosi Sheds Light on Mummy Berry Disease Infection of Blueberry and Mating Type.</title>
        <authorList>
            <person name="Yow A.G."/>
            <person name="Zhang Y."/>
            <person name="Bansal K."/>
            <person name="Eacker S.M."/>
            <person name="Sullivan S."/>
            <person name="Liachko I."/>
            <person name="Cubeta M.A."/>
            <person name="Rollins J.A."/>
            <person name="Ashrafi H."/>
        </authorList>
    </citation>
    <scope>NUCLEOTIDE SEQUENCE</scope>
    <source>
        <strain evidence="2">RL-1</strain>
    </source>
</reference>
<protein>
    <submittedName>
        <fullName evidence="2">Uncharacterized protein</fullName>
    </submittedName>
</protein>
<keyword evidence="3" id="KW-1185">Reference proteome</keyword>
<feature type="compositionally biased region" description="Polar residues" evidence="1">
    <location>
        <begin position="95"/>
        <end position="107"/>
    </location>
</feature>
<accession>A0A8A3NUU1</accession>